<dbReference type="Proteomes" id="UP000276215">
    <property type="component" value="Unassembled WGS sequence"/>
</dbReference>
<sequence length="256" mass="27008">MIQKFSAPELVLGWLLFSFFLPLVLSTLALGLLGSAIMPVPNYLDELLRELILLSGGRSDPGEELGSDCVSESIGVMAVDTSASGTPPENFSILCSPGASCSGGYPLSLSCLSLCPSSSSASSSPPPSSPAEALGTCGELTTGYYSDAESSAFGEDYEDDASGASSDYGEILRDLYYDCAAAARWNWEASFSLLTNWKATRLRPIEESVAESNASDVSSEYELVSPDLYFSGYEAFAGGFEDMPGEESGAFKDPGW</sequence>
<name>A0A3N4J2J1_9PEZI</name>
<evidence type="ECO:0000313" key="1">
    <source>
        <dbReference type="EMBL" id="RPA91308.1"/>
    </source>
</evidence>
<gene>
    <name evidence="1" type="ORF">L873DRAFT_1794927</name>
</gene>
<keyword evidence="2" id="KW-1185">Reference proteome</keyword>
<accession>A0A3N4J2J1</accession>
<organism evidence="1 2">
    <name type="scientific">Choiromyces venosus 120613-1</name>
    <dbReference type="NCBI Taxonomy" id="1336337"/>
    <lineage>
        <taxon>Eukaryota</taxon>
        <taxon>Fungi</taxon>
        <taxon>Dikarya</taxon>
        <taxon>Ascomycota</taxon>
        <taxon>Pezizomycotina</taxon>
        <taxon>Pezizomycetes</taxon>
        <taxon>Pezizales</taxon>
        <taxon>Tuberaceae</taxon>
        <taxon>Choiromyces</taxon>
    </lineage>
</organism>
<proteinExistence type="predicted"/>
<evidence type="ECO:0000313" key="2">
    <source>
        <dbReference type="Proteomes" id="UP000276215"/>
    </source>
</evidence>
<protein>
    <submittedName>
        <fullName evidence="1">Uncharacterized protein</fullName>
    </submittedName>
</protein>
<reference evidence="1 2" key="1">
    <citation type="journal article" date="2018" name="Nat. Ecol. Evol.">
        <title>Pezizomycetes genomes reveal the molecular basis of ectomycorrhizal truffle lifestyle.</title>
        <authorList>
            <person name="Murat C."/>
            <person name="Payen T."/>
            <person name="Noel B."/>
            <person name="Kuo A."/>
            <person name="Morin E."/>
            <person name="Chen J."/>
            <person name="Kohler A."/>
            <person name="Krizsan K."/>
            <person name="Balestrini R."/>
            <person name="Da Silva C."/>
            <person name="Montanini B."/>
            <person name="Hainaut M."/>
            <person name="Levati E."/>
            <person name="Barry K.W."/>
            <person name="Belfiori B."/>
            <person name="Cichocki N."/>
            <person name="Clum A."/>
            <person name="Dockter R.B."/>
            <person name="Fauchery L."/>
            <person name="Guy J."/>
            <person name="Iotti M."/>
            <person name="Le Tacon F."/>
            <person name="Lindquist E.A."/>
            <person name="Lipzen A."/>
            <person name="Malagnac F."/>
            <person name="Mello A."/>
            <person name="Molinier V."/>
            <person name="Miyauchi S."/>
            <person name="Poulain J."/>
            <person name="Riccioni C."/>
            <person name="Rubini A."/>
            <person name="Sitrit Y."/>
            <person name="Splivallo R."/>
            <person name="Traeger S."/>
            <person name="Wang M."/>
            <person name="Zifcakova L."/>
            <person name="Wipf D."/>
            <person name="Zambonelli A."/>
            <person name="Paolocci F."/>
            <person name="Nowrousian M."/>
            <person name="Ottonello S."/>
            <person name="Baldrian P."/>
            <person name="Spatafora J.W."/>
            <person name="Henrissat B."/>
            <person name="Nagy L.G."/>
            <person name="Aury J.M."/>
            <person name="Wincker P."/>
            <person name="Grigoriev I.V."/>
            <person name="Bonfante P."/>
            <person name="Martin F.M."/>
        </authorList>
    </citation>
    <scope>NUCLEOTIDE SEQUENCE [LARGE SCALE GENOMIC DNA]</scope>
    <source>
        <strain evidence="1 2">120613-1</strain>
    </source>
</reference>
<dbReference type="EMBL" id="ML120499">
    <property type="protein sequence ID" value="RPA91308.1"/>
    <property type="molecule type" value="Genomic_DNA"/>
</dbReference>
<dbReference type="AlphaFoldDB" id="A0A3N4J2J1"/>